<dbReference type="Pfam" id="PF07228">
    <property type="entry name" value="SpoIIE"/>
    <property type="match status" value="1"/>
</dbReference>
<evidence type="ECO:0000256" key="2">
    <source>
        <dbReference type="SAM" id="Coils"/>
    </source>
</evidence>
<evidence type="ECO:0000313" key="6">
    <source>
        <dbReference type="Proteomes" id="UP000077405"/>
    </source>
</evidence>
<dbReference type="AlphaFoldDB" id="A0A160JEG8"/>
<evidence type="ECO:0000313" key="5">
    <source>
        <dbReference type="EMBL" id="ANC91195.1"/>
    </source>
</evidence>
<dbReference type="KEGG" id="ahu:A6A40_04350"/>
<dbReference type="Proteomes" id="UP000077405">
    <property type="component" value="Chromosome"/>
</dbReference>
<dbReference type="OrthoDB" id="9802500at2"/>
<reference evidence="5 6" key="1">
    <citation type="journal article" date="2013" name="Int. J. Syst. Evol. Microbiol.">
        <title>Azospirillum humicireducens sp. nov., a nitrogen-fixing bacterium isolated from a microbial fuel cell.</title>
        <authorList>
            <person name="Zhou S."/>
            <person name="Han L."/>
            <person name="Wang Y."/>
            <person name="Yang G."/>
            <person name="Zhuang L."/>
            <person name="Hu P."/>
        </authorList>
    </citation>
    <scope>NUCLEOTIDE SEQUENCE [LARGE SCALE GENOMIC DNA]</scope>
    <source>
        <strain evidence="5 6">SgZ-5</strain>
    </source>
</reference>
<keyword evidence="2" id="KW-0175">Coiled coil</keyword>
<keyword evidence="3" id="KW-0812">Transmembrane</keyword>
<keyword evidence="6" id="KW-1185">Reference proteome</keyword>
<dbReference type="Gene3D" id="3.60.40.10">
    <property type="entry name" value="PPM-type phosphatase domain"/>
    <property type="match status" value="1"/>
</dbReference>
<feature type="coiled-coil region" evidence="2">
    <location>
        <begin position="382"/>
        <end position="409"/>
    </location>
</feature>
<dbReference type="PANTHER" id="PTHR43156">
    <property type="entry name" value="STAGE II SPORULATION PROTEIN E-RELATED"/>
    <property type="match status" value="1"/>
</dbReference>
<dbReference type="EMBL" id="CP015285">
    <property type="protein sequence ID" value="ANC91195.1"/>
    <property type="molecule type" value="Genomic_DNA"/>
</dbReference>
<feature type="transmembrane region" description="Helical" evidence="3">
    <location>
        <begin position="6"/>
        <end position="28"/>
    </location>
</feature>
<dbReference type="InterPro" id="IPR001932">
    <property type="entry name" value="PPM-type_phosphatase-like_dom"/>
</dbReference>
<evidence type="ECO:0000256" key="3">
    <source>
        <dbReference type="SAM" id="Phobius"/>
    </source>
</evidence>
<gene>
    <name evidence="5" type="ORF">A6A40_04350</name>
</gene>
<protein>
    <submittedName>
        <fullName evidence="5">Sigma-B regulation protein</fullName>
    </submittedName>
</protein>
<feature type="transmembrane region" description="Helical" evidence="3">
    <location>
        <begin position="282"/>
        <end position="303"/>
    </location>
</feature>
<dbReference type="GO" id="GO:0016791">
    <property type="term" value="F:phosphatase activity"/>
    <property type="evidence" value="ECO:0007669"/>
    <property type="project" value="TreeGrafter"/>
</dbReference>
<name>A0A160JEG8_9PROT</name>
<evidence type="ECO:0000256" key="1">
    <source>
        <dbReference type="ARBA" id="ARBA00022801"/>
    </source>
</evidence>
<organism evidence="5 6">
    <name type="scientific">Azospirillum humicireducens</name>
    <dbReference type="NCBI Taxonomy" id="1226968"/>
    <lineage>
        <taxon>Bacteria</taxon>
        <taxon>Pseudomonadati</taxon>
        <taxon>Pseudomonadota</taxon>
        <taxon>Alphaproteobacteria</taxon>
        <taxon>Rhodospirillales</taxon>
        <taxon>Azospirillaceae</taxon>
        <taxon>Azospirillum</taxon>
    </lineage>
</organism>
<keyword evidence="3" id="KW-0472">Membrane</keyword>
<proteinExistence type="predicted"/>
<dbReference type="SUPFAM" id="SSF81606">
    <property type="entry name" value="PP2C-like"/>
    <property type="match status" value="1"/>
</dbReference>
<evidence type="ECO:0000259" key="4">
    <source>
        <dbReference type="SMART" id="SM00331"/>
    </source>
</evidence>
<accession>A0A160JEG8</accession>
<dbReference type="InterPro" id="IPR052016">
    <property type="entry name" value="Bact_Sigma-Reg"/>
</dbReference>
<keyword evidence="1" id="KW-0378">Hydrolase</keyword>
<keyword evidence="3" id="KW-1133">Transmembrane helix</keyword>
<dbReference type="RefSeq" id="WP_063634283.1">
    <property type="nucleotide sequence ID" value="NZ_CP015285.1"/>
</dbReference>
<feature type="domain" description="PPM-type phosphatase" evidence="4">
    <location>
        <begin position="481"/>
        <end position="698"/>
    </location>
</feature>
<sequence length="717" mass="75984">MLLQTRIILFVLATVTVVAGLLLGFAALREDALDRRARELELARLETSWQLAVSGAVGRIDQGLGRLAGDAEIARGVEAEDRGALDRRVAALGIVAAPATGGITDVNLLSKSGELLYSTDPALEPEPLLNRGALDAILSGQKLARGVRLVDGERLVVVAGVPVYAGTGAGGGAGSGAGVTGAAVAGLDFVAALDVLRRTTGGRVFAVTRNGTAFNGQSDPLWPAVKPLVRPAERSIATIAGGGRRYALASLPVADLAGGRVATVLIATDVTQAVEEQALWSVAYVAAVGLVLLGALGLLYGFLRRNFSTLDGAVKALQDLSRGRAMGYVELPAGNDEIGRIAGAVEVFRGVMRDIERSAGQRERRLRRQQRFIRRQMEALAVTLEEDARQNLLEELRQIEAETHDAQSAQSKGVGDELGLLALGFSRLATRVSTQQVQLTQMVRDLREALADKRRLISLQQELEIARTMQLTILPQVFPDLAELDIAARMIPAKEVGGDFYDFFPISEHKVALVIADVSGKGIPAAFFMLITRTMLRAIAESGVGPAETMRRVNNLLAAENEQMMFVTVFYGELDLRTGVLAFSNGGHNPPLRMTASGAVKELERTPGIALAAMPDMPFGEKSVTLETGDMVFLFTDGVTEAFNGEEVMYGDPRLVAAVGGQTNASARDGLDGVLADVARFTAGAPQSDDITCLVLRWRGAAEAPAAAVPRLSAPVA</sequence>
<dbReference type="PANTHER" id="PTHR43156:SF2">
    <property type="entry name" value="STAGE II SPORULATION PROTEIN E"/>
    <property type="match status" value="1"/>
</dbReference>
<dbReference type="STRING" id="1226968.A6A40_04350"/>
<dbReference type="InterPro" id="IPR036457">
    <property type="entry name" value="PPM-type-like_dom_sf"/>
</dbReference>
<dbReference type="SMART" id="SM00331">
    <property type="entry name" value="PP2C_SIG"/>
    <property type="match status" value="1"/>
</dbReference>